<organism evidence="1 2">
    <name type="scientific">Rhodoplanes elegans</name>
    <dbReference type="NCBI Taxonomy" id="29408"/>
    <lineage>
        <taxon>Bacteria</taxon>
        <taxon>Pseudomonadati</taxon>
        <taxon>Pseudomonadota</taxon>
        <taxon>Alphaproteobacteria</taxon>
        <taxon>Hyphomicrobiales</taxon>
        <taxon>Nitrobacteraceae</taxon>
        <taxon>Rhodoplanes</taxon>
    </lineage>
</organism>
<evidence type="ECO:0000313" key="2">
    <source>
        <dbReference type="Proteomes" id="UP000248863"/>
    </source>
</evidence>
<dbReference type="OrthoDB" id="8217271at2"/>
<protein>
    <submittedName>
        <fullName evidence="1">Uncharacterized protein</fullName>
    </submittedName>
</protein>
<accession>A0A327K3J9</accession>
<dbReference type="Proteomes" id="UP000248863">
    <property type="component" value="Unassembled WGS sequence"/>
</dbReference>
<dbReference type="EMBL" id="NPEU01000389">
    <property type="protein sequence ID" value="RAI32987.1"/>
    <property type="molecule type" value="Genomic_DNA"/>
</dbReference>
<sequence length="227" mass="24928">MLTALAAVPAGAAEPACRPDEKGVPVCGEGRDAVRVIADTTSPSGRFAFAWGGPDGILVEQGDPDTVRTVLVRLADGATLATLGGQYWETQKWRANREELLAVWAPGERGVVEIANNRWSTYALAWHTLRPDGATRRLDLLKMVEGAARKKLRPGQGRSRDEFSFHVSGDPVDPKPIRIDARGRLRFVASLFIMKTDIAVDFDTVVMLKDRDGVPQAEIVSMRRRPR</sequence>
<comment type="caution">
    <text evidence="1">The sequence shown here is derived from an EMBL/GenBank/DDBJ whole genome shotgun (WGS) entry which is preliminary data.</text>
</comment>
<evidence type="ECO:0000313" key="1">
    <source>
        <dbReference type="EMBL" id="RAI32987.1"/>
    </source>
</evidence>
<name>A0A327K3J9_9BRAD</name>
<keyword evidence="2" id="KW-1185">Reference proteome</keyword>
<proteinExistence type="predicted"/>
<reference evidence="1 2" key="1">
    <citation type="submission" date="2017-07" db="EMBL/GenBank/DDBJ databases">
        <title>Draft Genome Sequences of Select Purple Nonsulfur Bacteria.</title>
        <authorList>
            <person name="Lasarre B."/>
            <person name="Mckinlay J.B."/>
        </authorList>
    </citation>
    <scope>NUCLEOTIDE SEQUENCE [LARGE SCALE GENOMIC DNA]</scope>
    <source>
        <strain evidence="1 2">DSM 11907</strain>
    </source>
</reference>
<dbReference type="RefSeq" id="WP_111359466.1">
    <property type="nucleotide sequence ID" value="NZ_NHSK01000074.1"/>
</dbReference>
<dbReference type="AlphaFoldDB" id="A0A327K3J9"/>
<gene>
    <name evidence="1" type="ORF">CH338_23270</name>
</gene>